<feature type="transmembrane region" description="Helical" evidence="1">
    <location>
        <begin position="32"/>
        <end position="51"/>
    </location>
</feature>
<evidence type="ECO:0000256" key="1">
    <source>
        <dbReference type="SAM" id="Phobius"/>
    </source>
</evidence>
<gene>
    <name evidence="2" type="ORF">SNEC2469_LOCUS20696</name>
</gene>
<keyword evidence="1" id="KW-0472">Membrane</keyword>
<dbReference type="OrthoDB" id="439514at2759"/>
<accession>A0A812XD54</accession>
<organism evidence="2 3">
    <name type="scientific">Symbiodinium necroappetens</name>
    <dbReference type="NCBI Taxonomy" id="1628268"/>
    <lineage>
        <taxon>Eukaryota</taxon>
        <taxon>Sar</taxon>
        <taxon>Alveolata</taxon>
        <taxon>Dinophyceae</taxon>
        <taxon>Suessiales</taxon>
        <taxon>Symbiodiniaceae</taxon>
        <taxon>Symbiodinium</taxon>
    </lineage>
</organism>
<comment type="caution">
    <text evidence="2">The sequence shown here is derived from an EMBL/GenBank/DDBJ whole genome shotgun (WGS) entry which is preliminary data.</text>
</comment>
<dbReference type="EMBL" id="CAJNJA010036252">
    <property type="protein sequence ID" value="CAE7718017.1"/>
    <property type="molecule type" value="Genomic_DNA"/>
</dbReference>
<dbReference type="AlphaFoldDB" id="A0A812XD54"/>
<name>A0A812XD54_9DINO</name>
<proteinExistence type="predicted"/>
<protein>
    <submittedName>
        <fullName evidence="2">Uncharacterized protein</fullName>
    </submittedName>
</protein>
<reference evidence="2" key="1">
    <citation type="submission" date="2021-02" db="EMBL/GenBank/DDBJ databases">
        <authorList>
            <person name="Dougan E. K."/>
            <person name="Rhodes N."/>
            <person name="Thang M."/>
            <person name="Chan C."/>
        </authorList>
    </citation>
    <scope>NUCLEOTIDE SEQUENCE</scope>
</reference>
<evidence type="ECO:0000313" key="2">
    <source>
        <dbReference type="EMBL" id="CAE7718017.1"/>
    </source>
</evidence>
<keyword evidence="1" id="KW-0812">Transmembrane</keyword>
<keyword evidence="3" id="KW-1185">Reference proteome</keyword>
<keyword evidence="1" id="KW-1133">Transmembrane helix</keyword>
<sequence length="217" mass="24538">MFTCFSCLLMVWHTIVLLLMFCYDYDSKQAFAVRFLMVSSGIFVVANWAFWRDFVRNYRDSQDEERLDFVGLYKLQLLCKMYKSKVITSHKVADLRAASGSEPLSCAAATLRGCITTDCDMPRLHNATCSLARKGEAGDRTALPRQVLNGHLHGLISRLLDEYQIRTRDFEGLAMSFSVLSRSAKDSKRPSEAWLARAAEVSIIPEPDLEASETDCD</sequence>
<evidence type="ECO:0000313" key="3">
    <source>
        <dbReference type="Proteomes" id="UP000601435"/>
    </source>
</evidence>
<dbReference type="Proteomes" id="UP000601435">
    <property type="component" value="Unassembled WGS sequence"/>
</dbReference>